<dbReference type="Gene3D" id="3.90.550.10">
    <property type="entry name" value="Spore Coat Polysaccharide Biosynthesis Protein SpsA, Chain A"/>
    <property type="match status" value="1"/>
</dbReference>
<dbReference type="GO" id="GO:0016779">
    <property type="term" value="F:nucleotidyltransferase activity"/>
    <property type="evidence" value="ECO:0007669"/>
    <property type="project" value="UniProtKB-KW"/>
</dbReference>
<dbReference type="STRING" id="1227499.C493_16030"/>
<feature type="domain" description="Nucleotidyl transferase" evidence="3">
    <location>
        <begin position="3"/>
        <end position="240"/>
    </location>
</feature>
<dbReference type="PATRIC" id="fig|1227499.3.peg.3285"/>
<gene>
    <name evidence="4" type="ORF">C493_16030</name>
</gene>
<comment type="caution">
    <text evidence="4">The sequence shown here is derived from an EMBL/GenBank/DDBJ whole genome shotgun (WGS) entry which is preliminary data.</text>
</comment>
<keyword evidence="1 4" id="KW-0808">Transferase</keyword>
<evidence type="ECO:0000313" key="4">
    <source>
        <dbReference type="EMBL" id="ELY52573.1"/>
    </source>
</evidence>
<dbReference type="InterPro" id="IPR050065">
    <property type="entry name" value="GlmU-like"/>
</dbReference>
<reference evidence="4 5" key="1">
    <citation type="journal article" date="2014" name="PLoS Genet.">
        <title>Phylogenetically driven sequencing of extremely halophilic archaea reveals strategies for static and dynamic osmo-response.</title>
        <authorList>
            <person name="Becker E.A."/>
            <person name="Seitzer P.M."/>
            <person name="Tritt A."/>
            <person name="Larsen D."/>
            <person name="Krusor M."/>
            <person name="Yao A.I."/>
            <person name="Wu D."/>
            <person name="Madern D."/>
            <person name="Eisen J.A."/>
            <person name="Darling A.E."/>
            <person name="Facciotti M.T."/>
        </authorList>
    </citation>
    <scope>NUCLEOTIDE SEQUENCE [LARGE SCALE GENOMIC DNA]</scope>
    <source>
        <strain evidence="4 5">JCM 12255</strain>
    </source>
</reference>
<dbReference type="PANTHER" id="PTHR43584">
    <property type="entry name" value="NUCLEOTIDYL TRANSFERASE"/>
    <property type="match status" value="1"/>
</dbReference>
<keyword evidence="2" id="KW-0548">Nucleotidyltransferase</keyword>
<proteinExistence type="predicted"/>
<dbReference type="PANTHER" id="PTHR43584:SF8">
    <property type="entry name" value="N-ACETYLMURAMATE ALPHA-1-PHOSPHATE URIDYLYLTRANSFERASE"/>
    <property type="match status" value="1"/>
</dbReference>
<evidence type="ECO:0000256" key="1">
    <source>
        <dbReference type="ARBA" id="ARBA00022679"/>
    </source>
</evidence>
<organism evidence="4 5">
    <name type="scientific">Natronolimnohabitans innermongolicus JCM 12255</name>
    <dbReference type="NCBI Taxonomy" id="1227499"/>
    <lineage>
        <taxon>Archaea</taxon>
        <taxon>Methanobacteriati</taxon>
        <taxon>Methanobacteriota</taxon>
        <taxon>Stenosarchaea group</taxon>
        <taxon>Halobacteria</taxon>
        <taxon>Halobacteriales</taxon>
        <taxon>Natrialbaceae</taxon>
        <taxon>Natronolimnohabitans</taxon>
    </lineage>
</organism>
<evidence type="ECO:0000256" key="2">
    <source>
        <dbReference type="ARBA" id="ARBA00022695"/>
    </source>
</evidence>
<dbReference type="OrthoDB" id="15372at2157"/>
<dbReference type="AlphaFoldDB" id="L9WW64"/>
<dbReference type="Pfam" id="PF00483">
    <property type="entry name" value="NTP_transferase"/>
    <property type="match status" value="1"/>
</dbReference>
<protein>
    <submittedName>
        <fullName evidence="4">Nucleotidyl transferase</fullName>
    </submittedName>
</protein>
<evidence type="ECO:0000313" key="5">
    <source>
        <dbReference type="Proteomes" id="UP000011602"/>
    </source>
</evidence>
<evidence type="ECO:0000259" key="3">
    <source>
        <dbReference type="Pfam" id="PF00483"/>
    </source>
</evidence>
<dbReference type="EMBL" id="AOHZ01000075">
    <property type="protein sequence ID" value="ELY52573.1"/>
    <property type="molecule type" value="Genomic_DNA"/>
</dbReference>
<name>L9WW64_9EURY</name>
<dbReference type="InterPro" id="IPR005835">
    <property type="entry name" value="NTP_transferase_dom"/>
</dbReference>
<keyword evidence="5" id="KW-1185">Reference proteome</keyword>
<accession>L9WW64</accession>
<dbReference type="InterPro" id="IPR029044">
    <property type="entry name" value="Nucleotide-diphossugar_trans"/>
</dbReference>
<sequence length="263" mass="28232">MHALVFAAGRGTRLRPYTDDTPKPLLEIAGEALLERTLRTVVDAGVEAITIVVGYRSDEVRAAIGSTVGGVPVRYAVQDDRLGLAHAVRTAFEDGYGVTDPAALSDAGDDVPTDVLTVNGDNVFGPDCDLSRLVDRHRESDVDGALLLDRVSRNEAETTARCDVAADGTVRSLESAIADDEDPGAGYIAAGVQTHDARALYTACRAVERADSESDEYELADALESLLADGRRYVGVDLECWHLNVNTPADLERARRYVQARCS</sequence>
<dbReference type="RefSeq" id="WP_007260470.1">
    <property type="nucleotide sequence ID" value="NZ_AOHZ01000075.1"/>
</dbReference>
<dbReference type="SUPFAM" id="SSF53448">
    <property type="entry name" value="Nucleotide-diphospho-sugar transferases"/>
    <property type="match status" value="1"/>
</dbReference>
<dbReference type="Proteomes" id="UP000011602">
    <property type="component" value="Unassembled WGS sequence"/>
</dbReference>
<dbReference type="eggNOG" id="arCOG00664">
    <property type="taxonomic scope" value="Archaea"/>
</dbReference>